<dbReference type="GO" id="GO:0008168">
    <property type="term" value="F:methyltransferase activity"/>
    <property type="evidence" value="ECO:0007669"/>
    <property type="project" value="UniProtKB-KW"/>
</dbReference>
<evidence type="ECO:0000313" key="4">
    <source>
        <dbReference type="EMBL" id="MEE6146754.1"/>
    </source>
</evidence>
<keyword evidence="2" id="KW-0808">Transferase</keyword>
<dbReference type="PANTHER" id="PTHR43191:SF12">
    <property type="entry name" value="RRNA METHYLASE"/>
    <property type="match status" value="1"/>
</dbReference>
<dbReference type="InterPro" id="IPR029028">
    <property type="entry name" value="Alpha/beta_knot_MTases"/>
</dbReference>
<evidence type="ECO:0000313" key="5">
    <source>
        <dbReference type="Proteomes" id="UP001332931"/>
    </source>
</evidence>
<sequence>MTTIRVDDEADERLAPYARLTEHQLKNRLDESRGMLVCESRIAIEVALAEGVEPLSLLTDEGHIDAQRDLIARLAPDVPVYVLPRERLQRLIGFRLERGPLCAMRRPRTPPVEEVLEGARSVAVLEGLVDVSNVGAVFRSAAALDVDAVLVAPTCADPYVRRAVRVSMGTVFQVPWARVEKDAWPRATMALLRERGFTCCAMALEEGALALDDPSLAALDRVALLFGCEGTGLTRPVIEACDRTVVIPMSHGVDSLNVAASSAVAFWELCHKRARRAGA</sequence>
<dbReference type="Pfam" id="PF00588">
    <property type="entry name" value="SpoU_methylase"/>
    <property type="match status" value="1"/>
</dbReference>
<name>A0ABU7R827_9ACTN</name>
<dbReference type="InterPro" id="IPR001537">
    <property type="entry name" value="SpoU_MeTrfase"/>
</dbReference>
<dbReference type="GO" id="GO:0032259">
    <property type="term" value="P:methylation"/>
    <property type="evidence" value="ECO:0007669"/>
    <property type="project" value="UniProtKB-KW"/>
</dbReference>
<dbReference type="PANTHER" id="PTHR43191">
    <property type="entry name" value="RRNA METHYLTRANSFERASE 3"/>
    <property type="match status" value="1"/>
</dbReference>
<proteinExistence type="predicted"/>
<gene>
    <name evidence="4" type="ORF">VXJ25_01905</name>
</gene>
<protein>
    <submittedName>
        <fullName evidence="4">RNA methyltransferase</fullName>
    </submittedName>
</protein>
<organism evidence="4 5">
    <name type="scientific">Olsenella absiana</name>
    <dbReference type="NCBI Taxonomy" id="3115222"/>
    <lineage>
        <taxon>Bacteria</taxon>
        <taxon>Bacillati</taxon>
        <taxon>Actinomycetota</taxon>
        <taxon>Coriobacteriia</taxon>
        <taxon>Coriobacteriales</taxon>
        <taxon>Atopobiaceae</taxon>
        <taxon>Olsenella</taxon>
    </lineage>
</organism>
<evidence type="ECO:0000259" key="3">
    <source>
        <dbReference type="Pfam" id="PF00588"/>
    </source>
</evidence>
<evidence type="ECO:0000256" key="2">
    <source>
        <dbReference type="ARBA" id="ARBA00022679"/>
    </source>
</evidence>
<dbReference type="EMBL" id="JAZGJQ010000001">
    <property type="protein sequence ID" value="MEE6146754.1"/>
    <property type="molecule type" value="Genomic_DNA"/>
</dbReference>
<accession>A0ABU7R827</accession>
<dbReference type="InterPro" id="IPR029064">
    <property type="entry name" value="Ribosomal_eL30-like_sf"/>
</dbReference>
<dbReference type="InterPro" id="IPR051259">
    <property type="entry name" value="rRNA_Methyltransferase"/>
</dbReference>
<dbReference type="CDD" id="cd18095">
    <property type="entry name" value="SpoU-like_rRNA-MTase"/>
    <property type="match status" value="1"/>
</dbReference>
<keyword evidence="5" id="KW-1185">Reference proteome</keyword>
<keyword evidence="1 4" id="KW-0489">Methyltransferase</keyword>
<dbReference type="RefSeq" id="WP_330957516.1">
    <property type="nucleotide sequence ID" value="NZ_JAZGJQ010000001.1"/>
</dbReference>
<dbReference type="SUPFAM" id="SSF75217">
    <property type="entry name" value="alpha/beta knot"/>
    <property type="match status" value="1"/>
</dbReference>
<dbReference type="InterPro" id="IPR029026">
    <property type="entry name" value="tRNA_m1G_MTases_N"/>
</dbReference>
<comment type="caution">
    <text evidence="4">The sequence shown here is derived from an EMBL/GenBank/DDBJ whole genome shotgun (WGS) entry which is preliminary data.</text>
</comment>
<dbReference type="Proteomes" id="UP001332931">
    <property type="component" value="Unassembled WGS sequence"/>
</dbReference>
<reference evidence="4 5" key="1">
    <citation type="submission" date="2024-01" db="EMBL/GenBank/DDBJ databases">
        <title>Description of Olsenella sp. nov., isolated from pig feces.</title>
        <authorList>
            <person name="Chang Y.-H."/>
        </authorList>
    </citation>
    <scope>NUCLEOTIDE SEQUENCE [LARGE SCALE GENOMIC DNA]</scope>
    <source>
        <strain evidence="4 5">YH-ols2223</strain>
    </source>
</reference>
<dbReference type="Gene3D" id="3.40.1280.10">
    <property type="match status" value="1"/>
</dbReference>
<evidence type="ECO:0000256" key="1">
    <source>
        <dbReference type="ARBA" id="ARBA00022603"/>
    </source>
</evidence>
<dbReference type="SUPFAM" id="SSF55315">
    <property type="entry name" value="L30e-like"/>
    <property type="match status" value="1"/>
</dbReference>
<feature type="domain" description="tRNA/rRNA methyltransferase SpoU type" evidence="3">
    <location>
        <begin position="122"/>
        <end position="266"/>
    </location>
</feature>